<feature type="transmembrane region" description="Helical" evidence="1">
    <location>
        <begin position="20"/>
        <end position="40"/>
    </location>
</feature>
<feature type="transmembrane region" description="Helical" evidence="1">
    <location>
        <begin position="61"/>
        <end position="84"/>
    </location>
</feature>
<name>A0ABV8RVB0_9SPHN</name>
<keyword evidence="1" id="KW-0812">Transmembrane</keyword>
<evidence type="ECO:0000313" key="2">
    <source>
        <dbReference type="EMBL" id="MFC4296191.1"/>
    </source>
</evidence>
<dbReference type="EMBL" id="JBHSDR010000008">
    <property type="protein sequence ID" value="MFC4296191.1"/>
    <property type="molecule type" value="Genomic_DNA"/>
</dbReference>
<organism evidence="2 3">
    <name type="scientific">Novosphingobium tardum</name>
    <dbReference type="NCBI Taxonomy" id="1538021"/>
    <lineage>
        <taxon>Bacteria</taxon>
        <taxon>Pseudomonadati</taxon>
        <taxon>Pseudomonadota</taxon>
        <taxon>Alphaproteobacteria</taxon>
        <taxon>Sphingomonadales</taxon>
        <taxon>Sphingomonadaceae</taxon>
        <taxon>Novosphingobium</taxon>
    </lineage>
</organism>
<proteinExistence type="predicted"/>
<evidence type="ECO:0000256" key="1">
    <source>
        <dbReference type="SAM" id="Phobius"/>
    </source>
</evidence>
<dbReference type="Proteomes" id="UP001595828">
    <property type="component" value="Unassembled WGS sequence"/>
</dbReference>
<keyword evidence="1" id="KW-1133">Transmembrane helix</keyword>
<dbReference type="RefSeq" id="WP_379540031.1">
    <property type="nucleotide sequence ID" value="NZ_JBHSDR010000008.1"/>
</dbReference>
<keyword evidence="1" id="KW-0472">Membrane</keyword>
<sequence>MRRFGIGLHALFSKVEPAWVPRAIATVFLGLAAVIMVLAERRACAVTRRLSAHVIQTAEMINLRAFTTAVTIASLALVAIVWTMPVS</sequence>
<reference evidence="3" key="1">
    <citation type="journal article" date="2019" name="Int. J. Syst. Evol. Microbiol.">
        <title>The Global Catalogue of Microorganisms (GCM) 10K type strain sequencing project: providing services to taxonomists for standard genome sequencing and annotation.</title>
        <authorList>
            <consortium name="The Broad Institute Genomics Platform"/>
            <consortium name="The Broad Institute Genome Sequencing Center for Infectious Disease"/>
            <person name="Wu L."/>
            <person name="Ma J."/>
        </authorList>
    </citation>
    <scope>NUCLEOTIDE SEQUENCE [LARGE SCALE GENOMIC DNA]</scope>
    <source>
        <strain evidence="3">CGMCC 1.12989</strain>
    </source>
</reference>
<evidence type="ECO:0000313" key="3">
    <source>
        <dbReference type="Proteomes" id="UP001595828"/>
    </source>
</evidence>
<comment type="caution">
    <text evidence="2">The sequence shown here is derived from an EMBL/GenBank/DDBJ whole genome shotgun (WGS) entry which is preliminary data.</text>
</comment>
<accession>A0ABV8RVB0</accession>
<keyword evidence="3" id="KW-1185">Reference proteome</keyword>
<gene>
    <name evidence="2" type="ORF">ACFO0A_14125</name>
</gene>
<protein>
    <submittedName>
        <fullName evidence="2">Uncharacterized protein</fullName>
    </submittedName>
</protein>